<evidence type="ECO:0000259" key="1">
    <source>
        <dbReference type="Pfam" id="PF01408"/>
    </source>
</evidence>
<dbReference type="InterPro" id="IPR043906">
    <property type="entry name" value="Gfo/Idh/MocA_OxRdtase_bact_C"/>
</dbReference>
<dbReference type="Pfam" id="PF01408">
    <property type="entry name" value="GFO_IDH_MocA"/>
    <property type="match status" value="1"/>
</dbReference>
<keyword evidence="3" id="KW-0560">Oxidoreductase</keyword>
<evidence type="ECO:0000313" key="4">
    <source>
        <dbReference type="Proteomes" id="UP000324233"/>
    </source>
</evidence>
<dbReference type="EC" id="1.1.1.18" evidence="3"/>
<sequence length="509" mass="55418">MKPITRRNFLGTSAATGLAMGMPAILGGRSARAASPNEAIRVAVIGMGSTTAVGGVGGRGHQLLGRLREIPDSNVKIVALCDVDQDHLDREVKIASDRGEKVAAHRDMRLIFDDKDVDAVVVALPNHWHALATIWACQSGKDVYCEKPFSHTIWEGRQMVAAARKYNRMVQAGTQRRSSPVLQKAIKDIRGGKLGAIKSAHALVYRAREGIGKVDGTTPVPASVDYDLWCGPSPKKPLGRKQLHYEWHWFWETGNGEIGNNGPHYIDVCRWALGQDDLPPRVLSIGGRFAYNDCGETPNTQLAWLDYRPAPIICEVRNVSVKQGAIGSYRHRTGGVLIDCEHGYFAGDMSGGAFFERSGKKWLKETPDKKVKDFPDDGSSKAIEATHLANFFAAVRSRNRAELTAEALDGHISAACCHLPNISHRLGKRLPAEAIRAVVQSDGDLADAFDRLRAHLEENGIDLDRSRATLGAGLTLAHGKSLFTGPHAEAAAPLATRIYRDPFVVPESV</sequence>
<organism evidence="3 4">
    <name type="scientific">Aquisphaera giovannonii</name>
    <dbReference type="NCBI Taxonomy" id="406548"/>
    <lineage>
        <taxon>Bacteria</taxon>
        <taxon>Pseudomonadati</taxon>
        <taxon>Planctomycetota</taxon>
        <taxon>Planctomycetia</taxon>
        <taxon>Isosphaerales</taxon>
        <taxon>Isosphaeraceae</taxon>
        <taxon>Aquisphaera</taxon>
    </lineage>
</organism>
<dbReference type="PANTHER" id="PTHR43818">
    <property type="entry name" value="BCDNA.GH03377"/>
    <property type="match status" value="1"/>
</dbReference>
<dbReference type="OrthoDB" id="9788246at2"/>
<dbReference type="EMBL" id="CP042997">
    <property type="protein sequence ID" value="QEH38373.1"/>
    <property type="molecule type" value="Genomic_DNA"/>
</dbReference>
<protein>
    <submittedName>
        <fullName evidence="3">Inositol 2-dehydrogenase</fullName>
        <ecNumber evidence="3">1.1.1.18</ecNumber>
    </submittedName>
</protein>
<reference evidence="3 4" key="1">
    <citation type="submission" date="2019-08" db="EMBL/GenBank/DDBJ databases">
        <title>Deep-cultivation of Planctomycetes and their phenomic and genomic characterization uncovers novel biology.</title>
        <authorList>
            <person name="Wiegand S."/>
            <person name="Jogler M."/>
            <person name="Boedeker C."/>
            <person name="Pinto D."/>
            <person name="Vollmers J."/>
            <person name="Rivas-Marin E."/>
            <person name="Kohn T."/>
            <person name="Peeters S.H."/>
            <person name="Heuer A."/>
            <person name="Rast P."/>
            <person name="Oberbeckmann S."/>
            <person name="Bunk B."/>
            <person name="Jeske O."/>
            <person name="Meyerdierks A."/>
            <person name="Storesund J.E."/>
            <person name="Kallscheuer N."/>
            <person name="Luecker S."/>
            <person name="Lage O.M."/>
            <person name="Pohl T."/>
            <person name="Merkel B.J."/>
            <person name="Hornburger P."/>
            <person name="Mueller R.-W."/>
            <person name="Bruemmer F."/>
            <person name="Labrenz M."/>
            <person name="Spormann A.M."/>
            <person name="Op den Camp H."/>
            <person name="Overmann J."/>
            <person name="Amann R."/>
            <person name="Jetten M.S.M."/>
            <person name="Mascher T."/>
            <person name="Medema M.H."/>
            <person name="Devos D.P."/>
            <person name="Kaster A.-K."/>
            <person name="Ovreas L."/>
            <person name="Rohde M."/>
            <person name="Galperin M.Y."/>
            <person name="Jogler C."/>
        </authorList>
    </citation>
    <scope>NUCLEOTIDE SEQUENCE [LARGE SCALE GENOMIC DNA]</scope>
    <source>
        <strain evidence="3 4">OJF2</strain>
    </source>
</reference>
<accession>A0A5B9WD07</accession>
<gene>
    <name evidence="3" type="primary">iolG_23</name>
    <name evidence="3" type="ORF">OJF2_69740</name>
</gene>
<dbReference type="GO" id="GO:0000166">
    <property type="term" value="F:nucleotide binding"/>
    <property type="evidence" value="ECO:0007669"/>
    <property type="project" value="InterPro"/>
</dbReference>
<dbReference type="PROSITE" id="PS51318">
    <property type="entry name" value="TAT"/>
    <property type="match status" value="1"/>
</dbReference>
<dbReference type="InterPro" id="IPR000683">
    <property type="entry name" value="Gfo/Idh/MocA-like_OxRdtase_N"/>
</dbReference>
<dbReference type="Gene3D" id="3.40.50.720">
    <property type="entry name" value="NAD(P)-binding Rossmann-like Domain"/>
    <property type="match status" value="1"/>
</dbReference>
<evidence type="ECO:0000313" key="3">
    <source>
        <dbReference type="EMBL" id="QEH38373.1"/>
    </source>
</evidence>
<dbReference type="InterPro" id="IPR036291">
    <property type="entry name" value="NAD(P)-bd_dom_sf"/>
</dbReference>
<name>A0A5B9WD07_9BACT</name>
<dbReference type="SUPFAM" id="SSF55347">
    <property type="entry name" value="Glyceraldehyde-3-phosphate dehydrogenase-like, C-terminal domain"/>
    <property type="match status" value="1"/>
</dbReference>
<dbReference type="Gene3D" id="3.30.360.10">
    <property type="entry name" value="Dihydrodipicolinate Reductase, domain 2"/>
    <property type="match status" value="1"/>
</dbReference>
<dbReference type="InterPro" id="IPR050463">
    <property type="entry name" value="Gfo/Idh/MocA_oxidrdct_glycsds"/>
</dbReference>
<keyword evidence="4" id="KW-1185">Reference proteome</keyword>
<dbReference type="GO" id="GO:0050112">
    <property type="term" value="F:inositol 2-dehydrogenase (NAD+) activity"/>
    <property type="evidence" value="ECO:0007669"/>
    <property type="project" value="UniProtKB-EC"/>
</dbReference>
<feature type="domain" description="Gfo/Idh/MocA-like oxidoreductase N-terminal" evidence="1">
    <location>
        <begin position="52"/>
        <end position="173"/>
    </location>
</feature>
<dbReference type="KEGG" id="agv:OJF2_69740"/>
<dbReference type="InterPro" id="IPR006311">
    <property type="entry name" value="TAT_signal"/>
</dbReference>
<dbReference type="SUPFAM" id="SSF51735">
    <property type="entry name" value="NAD(P)-binding Rossmann-fold domains"/>
    <property type="match status" value="1"/>
</dbReference>
<dbReference type="Pfam" id="PF19051">
    <property type="entry name" value="GFO_IDH_MocA_C2"/>
    <property type="match status" value="1"/>
</dbReference>
<dbReference type="PANTHER" id="PTHR43818:SF5">
    <property type="entry name" value="OXIDOREDUCTASE FAMILY PROTEIN"/>
    <property type="match status" value="1"/>
</dbReference>
<dbReference type="NCBIfam" id="TIGR01409">
    <property type="entry name" value="TAT_signal_seq"/>
    <property type="match status" value="1"/>
</dbReference>
<dbReference type="Proteomes" id="UP000324233">
    <property type="component" value="Chromosome"/>
</dbReference>
<proteinExistence type="predicted"/>
<dbReference type="InterPro" id="IPR019546">
    <property type="entry name" value="TAT_signal_bac_arc"/>
</dbReference>
<dbReference type="AlphaFoldDB" id="A0A5B9WD07"/>
<evidence type="ECO:0000259" key="2">
    <source>
        <dbReference type="Pfam" id="PF19051"/>
    </source>
</evidence>
<feature type="domain" description="Gfo/Idh/MocA-like oxidoreductase bacterial type C-terminal" evidence="2">
    <location>
        <begin position="217"/>
        <end position="286"/>
    </location>
</feature>
<dbReference type="RefSeq" id="WP_148599038.1">
    <property type="nucleotide sequence ID" value="NZ_CP042997.1"/>
</dbReference>